<dbReference type="EMBL" id="KN847493">
    <property type="protein sequence ID" value="KIW19088.1"/>
    <property type="molecule type" value="Genomic_DNA"/>
</dbReference>
<name>A0A0D2BJK9_9EURO</name>
<feature type="domain" description="NADP-dependent oxidoreductase" evidence="3">
    <location>
        <begin position="7"/>
        <end position="305"/>
    </location>
</feature>
<accession>A0A0D2BJK9</accession>
<dbReference type="PRINTS" id="PR00069">
    <property type="entry name" value="ALDKETRDTASE"/>
</dbReference>
<comment type="similarity">
    <text evidence="2">Belongs to the aldo/keto reductase family. Aldo/keto reductase 2 subfamily.</text>
</comment>
<dbReference type="Gene3D" id="3.20.20.100">
    <property type="entry name" value="NADP-dependent oxidoreductase domain"/>
    <property type="match status" value="1"/>
</dbReference>
<dbReference type="CDD" id="cd19075">
    <property type="entry name" value="AKR_AKR7A1-5"/>
    <property type="match status" value="1"/>
</dbReference>
<dbReference type="InterPro" id="IPR020471">
    <property type="entry name" value="AKR"/>
</dbReference>
<keyword evidence="1" id="KW-0560">Oxidoreductase</keyword>
<dbReference type="SUPFAM" id="SSF51430">
    <property type="entry name" value="NAD(P)-linked oxidoreductase"/>
    <property type="match status" value="1"/>
</dbReference>
<dbReference type="Proteomes" id="UP000053328">
    <property type="component" value="Unassembled WGS sequence"/>
</dbReference>
<dbReference type="GO" id="GO:0016491">
    <property type="term" value="F:oxidoreductase activity"/>
    <property type="evidence" value="ECO:0007669"/>
    <property type="project" value="UniProtKB-KW"/>
</dbReference>
<evidence type="ECO:0000259" key="3">
    <source>
        <dbReference type="Pfam" id="PF00248"/>
    </source>
</evidence>
<dbReference type="HOGENOM" id="CLU_023205_1_1_1"/>
<proteinExistence type="inferred from homology"/>
<dbReference type="GeneID" id="27330463"/>
<dbReference type="RefSeq" id="XP_016239304.1">
    <property type="nucleotide sequence ID" value="XM_016377734.1"/>
</dbReference>
<dbReference type="AlphaFoldDB" id="A0A0D2BJK9"/>
<reference evidence="4 5" key="1">
    <citation type="submission" date="2015-01" db="EMBL/GenBank/DDBJ databases">
        <title>The Genome Sequence of Exophiala spinifera CBS89968.</title>
        <authorList>
            <consortium name="The Broad Institute Genomics Platform"/>
            <person name="Cuomo C."/>
            <person name="de Hoog S."/>
            <person name="Gorbushina A."/>
            <person name="Stielow B."/>
            <person name="Teixiera M."/>
            <person name="Abouelleil A."/>
            <person name="Chapman S.B."/>
            <person name="Priest M."/>
            <person name="Young S.K."/>
            <person name="Wortman J."/>
            <person name="Nusbaum C."/>
            <person name="Birren B."/>
        </authorList>
    </citation>
    <scope>NUCLEOTIDE SEQUENCE [LARGE SCALE GENOMIC DNA]</scope>
    <source>
        <strain evidence="4 5">CBS 89968</strain>
    </source>
</reference>
<sequence>MASDGLKVVFGGAALGNYEYWQNDDTIKEVFDILEAHGAKVIDTAQLYGESEKKLGELKAGERFTIDTKWLGGWTPGSTTKDKIVSTAKESIKKLAVEQVDIFYIHAPDKETPIEDTVAGVNEAYKLGLFKRFGLSNYSAEDVQKVYDACKANGYVLPTVYQGNYSPVTRLQETRLFPTLRKLGIAFYAYSPMAGGFLTKTAQQVKDGAGRFSAQALGGMYRDMYLKDSFLNALAKWEVIANEEGCSRAELAYRWVTFNSPLKKSYGDAIIVGASTKEQLEETLKGLEKGPLSEKACKGIDEIWEGVKDEAPYDNFSR</sequence>
<evidence type="ECO:0000256" key="2">
    <source>
        <dbReference type="ARBA" id="ARBA00038157"/>
    </source>
</evidence>
<dbReference type="PANTHER" id="PTHR43364:SF4">
    <property type="entry name" value="NAD(P)-LINKED OXIDOREDUCTASE SUPERFAMILY PROTEIN"/>
    <property type="match status" value="1"/>
</dbReference>
<dbReference type="InterPro" id="IPR050523">
    <property type="entry name" value="AKR_Detox_Biosynth"/>
</dbReference>
<dbReference type="Pfam" id="PF00248">
    <property type="entry name" value="Aldo_ket_red"/>
    <property type="match status" value="1"/>
</dbReference>
<organism evidence="4 5">
    <name type="scientific">Exophiala spinifera</name>
    <dbReference type="NCBI Taxonomy" id="91928"/>
    <lineage>
        <taxon>Eukaryota</taxon>
        <taxon>Fungi</taxon>
        <taxon>Dikarya</taxon>
        <taxon>Ascomycota</taxon>
        <taxon>Pezizomycotina</taxon>
        <taxon>Eurotiomycetes</taxon>
        <taxon>Chaetothyriomycetidae</taxon>
        <taxon>Chaetothyriales</taxon>
        <taxon>Herpotrichiellaceae</taxon>
        <taxon>Exophiala</taxon>
    </lineage>
</organism>
<keyword evidence="5" id="KW-1185">Reference proteome</keyword>
<evidence type="ECO:0000313" key="4">
    <source>
        <dbReference type="EMBL" id="KIW19088.1"/>
    </source>
</evidence>
<dbReference type="VEuPathDB" id="FungiDB:PV08_03380"/>
<dbReference type="InterPro" id="IPR036812">
    <property type="entry name" value="NAD(P)_OxRdtase_dom_sf"/>
</dbReference>
<dbReference type="InterPro" id="IPR023210">
    <property type="entry name" value="NADP_OxRdtase_dom"/>
</dbReference>
<dbReference type="PANTHER" id="PTHR43364">
    <property type="entry name" value="NADH-SPECIFIC METHYLGLYOXAL REDUCTASE-RELATED"/>
    <property type="match status" value="1"/>
</dbReference>
<gene>
    <name evidence="4" type="ORF">PV08_03380</name>
</gene>
<evidence type="ECO:0000313" key="5">
    <source>
        <dbReference type="Proteomes" id="UP000053328"/>
    </source>
</evidence>
<dbReference type="OrthoDB" id="48988at2759"/>
<protein>
    <recommendedName>
        <fullName evidence="3">NADP-dependent oxidoreductase domain-containing protein</fullName>
    </recommendedName>
</protein>
<dbReference type="STRING" id="91928.A0A0D2BJK9"/>
<evidence type="ECO:0000256" key="1">
    <source>
        <dbReference type="ARBA" id="ARBA00023002"/>
    </source>
</evidence>